<keyword evidence="7 8" id="KW-0472">Membrane</keyword>
<feature type="transmembrane region" description="Helical" evidence="8">
    <location>
        <begin position="274"/>
        <end position="293"/>
    </location>
</feature>
<evidence type="ECO:0000256" key="2">
    <source>
        <dbReference type="ARBA" id="ARBA00005179"/>
    </source>
</evidence>
<dbReference type="InterPro" id="IPR032805">
    <property type="entry name" value="Wax_synthase_dom"/>
</dbReference>
<dbReference type="GO" id="GO:0016020">
    <property type="term" value="C:membrane"/>
    <property type="evidence" value="ECO:0007669"/>
    <property type="project" value="UniProtKB-SubCell"/>
</dbReference>
<comment type="subcellular location">
    <subcellularLocation>
        <location evidence="1">Membrane</location>
        <topology evidence="1">Multi-pass membrane protein</topology>
    </subcellularLocation>
</comment>
<feature type="transmembrane region" description="Helical" evidence="8">
    <location>
        <begin position="150"/>
        <end position="171"/>
    </location>
</feature>
<keyword evidence="4 10" id="KW-0808">Transferase</keyword>
<evidence type="ECO:0000256" key="3">
    <source>
        <dbReference type="ARBA" id="ARBA00007282"/>
    </source>
</evidence>
<dbReference type="GO" id="GO:0006629">
    <property type="term" value="P:lipid metabolic process"/>
    <property type="evidence" value="ECO:0007669"/>
    <property type="project" value="InterPro"/>
</dbReference>
<feature type="transmembrane region" description="Helical" evidence="8">
    <location>
        <begin position="379"/>
        <end position="398"/>
    </location>
</feature>
<protein>
    <submittedName>
        <fullName evidence="10">Membrane bound O-acyl transferase family-domain-containing protein</fullName>
    </submittedName>
</protein>
<comment type="pathway">
    <text evidence="2">Secondary metabolite biosynthesis.</text>
</comment>
<evidence type="ECO:0000256" key="4">
    <source>
        <dbReference type="ARBA" id="ARBA00022679"/>
    </source>
</evidence>
<dbReference type="OrthoDB" id="1077582at2759"/>
<evidence type="ECO:0000256" key="6">
    <source>
        <dbReference type="ARBA" id="ARBA00022989"/>
    </source>
</evidence>
<feature type="transmembrane region" description="Helical" evidence="8">
    <location>
        <begin position="191"/>
        <end position="215"/>
    </location>
</feature>
<comment type="similarity">
    <text evidence="3">Belongs to the wax synthase family.</text>
</comment>
<dbReference type="Proteomes" id="UP000772434">
    <property type="component" value="Unassembled WGS sequence"/>
</dbReference>
<keyword evidence="5 8" id="KW-0812">Transmembrane</keyword>
<evidence type="ECO:0000259" key="9">
    <source>
        <dbReference type="Pfam" id="PF13813"/>
    </source>
</evidence>
<evidence type="ECO:0000256" key="5">
    <source>
        <dbReference type="ARBA" id="ARBA00022692"/>
    </source>
</evidence>
<comment type="caution">
    <text evidence="10">The sequence shown here is derived from an EMBL/GenBank/DDBJ whole genome shotgun (WGS) entry which is preliminary data.</text>
</comment>
<gene>
    <name evidence="10" type="ORF">BDP27DRAFT_914937</name>
</gene>
<dbReference type="Pfam" id="PF13813">
    <property type="entry name" value="MBOAT_2"/>
    <property type="match status" value="1"/>
</dbReference>
<dbReference type="PANTHER" id="PTHR31595:SF57">
    <property type="entry name" value="OS04G0481900 PROTEIN"/>
    <property type="match status" value="1"/>
</dbReference>
<feature type="transmembrane region" description="Helical" evidence="8">
    <location>
        <begin position="61"/>
        <end position="83"/>
    </location>
</feature>
<dbReference type="EMBL" id="JADNRY010000073">
    <property type="protein sequence ID" value="KAF9067473.1"/>
    <property type="molecule type" value="Genomic_DNA"/>
</dbReference>
<evidence type="ECO:0000256" key="1">
    <source>
        <dbReference type="ARBA" id="ARBA00004141"/>
    </source>
</evidence>
<keyword evidence="11" id="KW-1185">Reference proteome</keyword>
<dbReference type="InterPro" id="IPR044851">
    <property type="entry name" value="Wax_synthase"/>
</dbReference>
<keyword evidence="6 8" id="KW-1133">Transmembrane helix</keyword>
<feature type="transmembrane region" description="Helical" evidence="8">
    <location>
        <begin position="12"/>
        <end position="31"/>
    </location>
</feature>
<sequence length="404" mass="46354">MAQIAAENLRAFFLLLYFFLPNAIFTLILALRLPQWTKFMFLACYLYAGTFVYGFRSGHVWIDYSMGATVGLFCFNCLHLVMVDPLQRYRHKSDDPVIGPNKLSFAGRVYWVWCASTSVRGIGWNYQMPYIVTTPHTTRSKYALNTLAKLLYYFFLVDFFQTILEIAPFLQNTAADFSLRLLTYPQRVLCVVSWFFGVGYAGINFEYYLFALLCVATRLNQPEDWPSPFGHWADAYSIKNFWSKTWHSFVRRLCVSPGHKLTQILRIPSKTLPAAYIQLYATFIISATVHSLGDYMVGRQYLGASIPFFLVQPIGITIEEVFKYLVRRYTRSGAHSATSKSEPSSTARVLGYIWVLWWFTVTGPLLLDPGVHAGFSQERMFPFSPVSYVLAFLYPSSFDGITRA</sequence>
<proteinExistence type="inferred from homology"/>
<reference evidence="10" key="1">
    <citation type="submission" date="2020-11" db="EMBL/GenBank/DDBJ databases">
        <authorList>
            <consortium name="DOE Joint Genome Institute"/>
            <person name="Ahrendt S."/>
            <person name="Riley R."/>
            <person name="Andreopoulos W."/>
            <person name="Labutti K."/>
            <person name="Pangilinan J."/>
            <person name="Ruiz-Duenas F.J."/>
            <person name="Barrasa J.M."/>
            <person name="Sanchez-Garcia M."/>
            <person name="Camarero S."/>
            <person name="Miyauchi S."/>
            <person name="Serrano A."/>
            <person name="Linde D."/>
            <person name="Babiker R."/>
            <person name="Drula E."/>
            <person name="Ayuso-Fernandez I."/>
            <person name="Pacheco R."/>
            <person name="Padilla G."/>
            <person name="Ferreira P."/>
            <person name="Barriuso J."/>
            <person name="Kellner H."/>
            <person name="Castanera R."/>
            <person name="Alfaro M."/>
            <person name="Ramirez L."/>
            <person name="Pisabarro A.G."/>
            <person name="Kuo A."/>
            <person name="Tritt A."/>
            <person name="Lipzen A."/>
            <person name="He G."/>
            <person name="Yan M."/>
            <person name="Ng V."/>
            <person name="Cullen D."/>
            <person name="Martin F."/>
            <person name="Rosso M.-N."/>
            <person name="Henrissat B."/>
            <person name="Hibbett D."/>
            <person name="Martinez A.T."/>
            <person name="Grigoriev I.V."/>
        </authorList>
    </citation>
    <scope>NUCLEOTIDE SEQUENCE</scope>
    <source>
        <strain evidence="10">AH 40177</strain>
    </source>
</reference>
<organism evidence="10 11">
    <name type="scientific">Rhodocollybia butyracea</name>
    <dbReference type="NCBI Taxonomy" id="206335"/>
    <lineage>
        <taxon>Eukaryota</taxon>
        <taxon>Fungi</taxon>
        <taxon>Dikarya</taxon>
        <taxon>Basidiomycota</taxon>
        <taxon>Agaricomycotina</taxon>
        <taxon>Agaricomycetes</taxon>
        <taxon>Agaricomycetidae</taxon>
        <taxon>Agaricales</taxon>
        <taxon>Marasmiineae</taxon>
        <taxon>Omphalotaceae</taxon>
        <taxon>Rhodocollybia</taxon>
    </lineage>
</organism>
<evidence type="ECO:0000256" key="7">
    <source>
        <dbReference type="ARBA" id="ARBA00023136"/>
    </source>
</evidence>
<evidence type="ECO:0000313" key="10">
    <source>
        <dbReference type="EMBL" id="KAF9067473.1"/>
    </source>
</evidence>
<feature type="transmembrane region" description="Helical" evidence="8">
    <location>
        <begin position="347"/>
        <end position="367"/>
    </location>
</feature>
<feature type="transmembrane region" description="Helical" evidence="8">
    <location>
        <begin position="305"/>
        <end position="326"/>
    </location>
</feature>
<name>A0A9P5U735_9AGAR</name>
<dbReference type="PANTHER" id="PTHR31595">
    <property type="entry name" value="LONG-CHAIN-ALCOHOL O-FATTY-ACYLTRANSFERASE 3-RELATED"/>
    <property type="match status" value="1"/>
</dbReference>
<evidence type="ECO:0000313" key="11">
    <source>
        <dbReference type="Proteomes" id="UP000772434"/>
    </source>
</evidence>
<dbReference type="GO" id="GO:0008374">
    <property type="term" value="F:O-acyltransferase activity"/>
    <property type="evidence" value="ECO:0007669"/>
    <property type="project" value="InterPro"/>
</dbReference>
<dbReference type="AlphaFoldDB" id="A0A9P5U735"/>
<accession>A0A9P5U735</accession>
<evidence type="ECO:0000256" key="8">
    <source>
        <dbReference type="SAM" id="Phobius"/>
    </source>
</evidence>
<feature type="domain" description="Wax synthase" evidence="9">
    <location>
        <begin position="225"/>
        <end position="310"/>
    </location>
</feature>